<sequence length="97" mass="11303">MNFLTFQDSAKDKLIIYKNVFQKFSLYTQYWKKSSVFFDSINAISGDIFCPKEKQKNIQCLTKLLLSAKTLQKNLVNIKLYLCLSINNLEHDENALS</sequence>
<reference evidence="1 2" key="1">
    <citation type="journal article" date="2018" name="Sci. Rep.">
        <title>Genomic signatures of local adaptation to the degree of environmental predictability in rotifers.</title>
        <authorList>
            <person name="Franch-Gras L."/>
            <person name="Hahn C."/>
            <person name="Garcia-Roger E.M."/>
            <person name="Carmona M.J."/>
            <person name="Serra M."/>
            <person name="Gomez A."/>
        </authorList>
    </citation>
    <scope>NUCLEOTIDE SEQUENCE [LARGE SCALE GENOMIC DNA]</scope>
    <source>
        <strain evidence="1">HYR1</strain>
    </source>
</reference>
<dbReference type="EMBL" id="REGN01001208">
    <property type="protein sequence ID" value="RNA36279.1"/>
    <property type="molecule type" value="Genomic_DNA"/>
</dbReference>
<accession>A0A3M7SKM0</accession>
<evidence type="ECO:0000313" key="1">
    <source>
        <dbReference type="EMBL" id="RNA36279.1"/>
    </source>
</evidence>
<dbReference type="Proteomes" id="UP000276133">
    <property type="component" value="Unassembled WGS sequence"/>
</dbReference>
<name>A0A3M7SKM0_BRAPC</name>
<dbReference type="AlphaFoldDB" id="A0A3M7SKM0"/>
<keyword evidence="2" id="KW-1185">Reference proteome</keyword>
<organism evidence="1 2">
    <name type="scientific">Brachionus plicatilis</name>
    <name type="common">Marine rotifer</name>
    <name type="synonym">Brachionus muelleri</name>
    <dbReference type="NCBI Taxonomy" id="10195"/>
    <lineage>
        <taxon>Eukaryota</taxon>
        <taxon>Metazoa</taxon>
        <taxon>Spiralia</taxon>
        <taxon>Gnathifera</taxon>
        <taxon>Rotifera</taxon>
        <taxon>Eurotatoria</taxon>
        <taxon>Monogononta</taxon>
        <taxon>Pseudotrocha</taxon>
        <taxon>Ploima</taxon>
        <taxon>Brachionidae</taxon>
        <taxon>Brachionus</taxon>
    </lineage>
</organism>
<evidence type="ECO:0000313" key="2">
    <source>
        <dbReference type="Proteomes" id="UP000276133"/>
    </source>
</evidence>
<proteinExistence type="predicted"/>
<gene>
    <name evidence="1" type="ORF">BpHYR1_022158</name>
</gene>
<protein>
    <submittedName>
        <fullName evidence="1">Uncharacterized protein</fullName>
    </submittedName>
</protein>
<comment type="caution">
    <text evidence="1">The sequence shown here is derived from an EMBL/GenBank/DDBJ whole genome shotgun (WGS) entry which is preliminary data.</text>
</comment>